<evidence type="ECO:0000313" key="6">
    <source>
        <dbReference type="Proteomes" id="UP001055153"/>
    </source>
</evidence>
<accession>A0ABQ4S778</accession>
<dbReference type="Pfam" id="PF00990">
    <property type="entry name" value="GGDEF"/>
    <property type="match status" value="1"/>
</dbReference>
<feature type="transmembrane region" description="Helical" evidence="3">
    <location>
        <begin position="291"/>
        <end position="310"/>
    </location>
</feature>
<feature type="transmembrane region" description="Helical" evidence="3">
    <location>
        <begin position="20"/>
        <end position="43"/>
    </location>
</feature>
<keyword evidence="3" id="KW-0812">Transmembrane</keyword>
<dbReference type="PROSITE" id="PS50887">
    <property type="entry name" value="GGDEF"/>
    <property type="match status" value="1"/>
</dbReference>
<dbReference type="SMART" id="SM00267">
    <property type="entry name" value="GGDEF"/>
    <property type="match status" value="1"/>
</dbReference>
<organism evidence="5 6">
    <name type="scientific">Methylobacterium isbiliense</name>
    <dbReference type="NCBI Taxonomy" id="315478"/>
    <lineage>
        <taxon>Bacteria</taxon>
        <taxon>Pseudomonadati</taxon>
        <taxon>Pseudomonadota</taxon>
        <taxon>Alphaproteobacteria</taxon>
        <taxon>Hyphomicrobiales</taxon>
        <taxon>Methylobacteriaceae</taxon>
        <taxon>Methylobacterium</taxon>
    </lineage>
</organism>
<reference evidence="5" key="2">
    <citation type="submission" date="2021-08" db="EMBL/GenBank/DDBJ databases">
        <authorList>
            <person name="Tani A."/>
            <person name="Ola A."/>
            <person name="Ogura Y."/>
            <person name="Katsura K."/>
            <person name="Hayashi T."/>
        </authorList>
    </citation>
    <scope>NUCLEOTIDE SEQUENCE</scope>
    <source>
        <strain evidence="5">DSM 17168</strain>
    </source>
</reference>
<keyword evidence="3" id="KW-1133">Transmembrane helix</keyword>
<dbReference type="CDD" id="cd12915">
    <property type="entry name" value="PDC2_DGC_like"/>
    <property type="match status" value="1"/>
</dbReference>
<dbReference type="SUPFAM" id="SSF55073">
    <property type="entry name" value="Nucleotide cyclase"/>
    <property type="match status" value="1"/>
</dbReference>
<keyword evidence="3" id="KW-0472">Membrane</keyword>
<sequence length="516" mass="55427">MPRDATPRDHPHRLKQLARVLIGLSAAVTVALCALATGLILNMRDHAWSHARRTSESLLRSVERTLDRDIELYGLSLQAVTEGLRNPDLEALSPEIRQLVLFDRAASGNGFGAMLVLDERGQAYIDSQSVVPRRLNASDRAYFQVHARSPDVGLYIGRPLTSAMSGKVVIPLSRRLAYADDTFAGAVVGAIEVEYFESTFARLAVDPGLAITLLLDDGTPLVRVPAAPTLDRTDAALIARIVGEEAGQVTAVAGGTTYLQTYMRVGRRPLRISVGYPVAAIDAVWRPKAWLMSLTVLVMCAGVAGLTLWLRRELERRREAETAALAASRELARLAETDGLTGLPNRRRFDAAMASAQQNRHPGAALLLLDADQFKRYNDIYGHLAGDHVLKTIGRVLQRLAARTGDLACRIGGEEFAVILKDTDEAGMAAYAERIRRAIAGKAIPHAGQGTGQGTGQAGGVVTVSIGAMHVGRLPAGATADDWFAAADAALYEAKRQGRNQVRVAGAPEALPHRAA</sequence>
<dbReference type="NCBIfam" id="TIGR00254">
    <property type="entry name" value="GGDEF"/>
    <property type="match status" value="1"/>
</dbReference>
<evidence type="ECO:0000313" key="5">
    <source>
        <dbReference type="EMBL" id="GJD98305.1"/>
    </source>
</evidence>
<evidence type="ECO:0000256" key="2">
    <source>
        <dbReference type="ARBA" id="ARBA00034247"/>
    </source>
</evidence>
<dbReference type="CDD" id="cd01949">
    <property type="entry name" value="GGDEF"/>
    <property type="match status" value="1"/>
</dbReference>
<dbReference type="InterPro" id="IPR029787">
    <property type="entry name" value="Nucleotide_cyclase"/>
</dbReference>
<dbReference type="Gene3D" id="3.30.70.270">
    <property type="match status" value="1"/>
</dbReference>
<evidence type="ECO:0000256" key="3">
    <source>
        <dbReference type="SAM" id="Phobius"/>
    </source>
</evidence>
<dbReference type="InterPro" id="IPR043128">
    <property type="entry name" value="Rev_trsase/Diguanyl_cyclase"/>
</dbReference>
<comment type="catalytic activity">
    <reaction evidence="2">
        <text>2 GTP = 3',3'-c-di-GMP + 2 diphosphate</text>
        <dbReference type="Rhea" id="RHEA:24898"/>
        <dbReference type="ChEBI" id="CHEBI:33019"/>
        <dbReference type="ChEBI" id="CHEBI:37565"/>
        <dbReference type="ChEBI" id="CHEBI:58805"/>
        <dbReference type="EC" id="2.7.7.65"/>
    </reaction>
</comment>
<keyword evidence="6" id="KW-1185">Reference proteome</keyword>
<proteinExistence type="predicted"/>
<gene>
    <name evidence="5" type="ORF">GMJLKIPL_0212</name>
</gene>
<dbReference type="Gene3D" id="3.30.450.20">
    <property type="entry name" value="PAS domain"/>
    <property type="match status" value="2"/>
</dbReference>
<dbReference type="RefSeq" id="WP_238233259.1">
    <property type="nucleotide sequence ID" value="NZ_BPQQ01000002.1"/>
</dbReference>
<name>A0ABQ4S778_9HYPH</name>
<dbReference type="EMBL" id="BPQQ01000002">
    <property type="protein sequence ID" value="GJD98305.1"/>
    <property type="molecule type" value="Genomic_DNA"/>
</dbReference>
<dbReference type="Proteomes" id="UP001055153">
    <property type="component" value="Unassembled WGS sequence"/>
</dbReference>
<dbReference type="InterPro" id="IPR000160">
    <property type="entry name" value="GGDEF_dom"/>
</dbReference>
<dbReference type="EC" id="2.7.7.65" evidence="1"/>
<dbReference type="PANTHER" id="PTHR45138">
    <property type="entry name" value="REGULATORY COMPONENTS OF SENSORY TRANSDUCTION SYSTEM"/>
    <property type="match status" value="1"/>
</dbReference>
<evidence type="ECO:0000256" key="1">
    <source>
        <dbReference type="ARBA" id="ARBA00012528"/>
    </source>
</evidence>
<dbReference type="InterPro" id="IPR050469">
    <property type="entry name" value="Diguanylate_Cyclase"/>
</dbReference>
<dbReference type="PANTHER" id="PTHR45138:SF9">
    <property type="entry name" value="DIGUANYLATE CYCLASE DGCM-RELATED"/>
    <property type="match status" value="1"/>
</dbReference>
<dbReference type="CDD" id="cd12914">
    <property type="entry name" value="PDC1_DGC_like"/>
    <property type="match status" value="1"/>
</dbReference>
<feature type="domain" description="GGDEF" evidence="4">
    <location>
        <begin position="362"/>
        <end position="507"/>
    </location>
</feature>
<comment type="caution">
    <text evidence="5">The sequence shown here is derived from an EMBL/GenBank/DDBJ whole genome shotgun (WGS) entry which is preliminary data.</text>
</comment>
<evidence type="ECO:0000259" key="4">
    <source>
        <dbReference type="PROSITE" id="PS50887"/>
    </source>
</evidence>
<reference evidence="5" key="1">
    <citation type="journal article" date="2021" name="Front. Microbiol.">
        <title>Comprehensive Comparative Genomics and Phenotyping of Methylobacterium Species.</title>
        <authorList>
            <person name="Alessa O."/>
            <person name="Ogura Y."/>
            <person name="Fujitani Y."/>
            <person name="Takami H."/>
            <person name="Hayashi T."/>
            <person name="Sahin N."/>
            <person name="Tani A."/>
        </authorList>
    </citation>
    <scope>NUCLEOTIDE SEQUENCE</scope>
    <source>
        <strain evidence="5">DSM 17168</strain>
    </source>
</reference>
<protein>
    <recommendedName>
        <fullName evidence="1">diguanylate cyclase</fullName>
        <ecNumber evidence="1">2.7.7.65</ecNumber>
    </recommendedName>
</protein>